<dbReference type="GO" id="GO:0046872">
    <property type="term" value="F:metal ion binding"/>
    <property type="evidence" value="ECO:0007669"/>
    <property type="project" value="UniProtKB-KW"/>
</dbReference>
<feature type="binding site" evidence="3">
    <location>
        <position position="428"/>
    </location>
    <ligand>
        <name>Zn(2+)</name>
        <dbReference type="ChEBI" id="CHEBI:29105"/>
        <note>catalytic</note>
    </ligand>
</feature>
<feature type="compositionally biased region" description="Polar residues" evidence="4">
    <location>
        <begin position="751"/>
        <end position="767"/>
    </location>
</feature>
<dbReference type="PROSITE" id="PS50002">
    <property type="entry name" value="SH3"/>
    <property type="match status" value="1"/>
</dbReference>
<dbReference type="AlphaFoldDB" id="A0A0D2U1W4"/>
<dbReference type="Gene3D" id="4.10.70.10">
    <property type="entry name" value="Disintegrin domain"/>
    <property type="match status" value="1"/>
</dbReference>
<evidence type="ECO:0000256" key="1">
    <source>
        <dbReference type="ARBA" id="ARBA00022443"/>
    </source>
</evidence>
<dbReference type="InterPro" id="IPR001590">
    <property type="entry name" value="Peptidase_M12B"/>
</dbReference>
<keyword evidence="5" id="KW-1133">Transmembrane helix</keyword>
<evidence type="ECO:0000256" key="3">
    <source>
        <dbReference type="PROSITE-ProRule" id="PRU00276"/>
    </source>
</evidence>
<evidence type="ECO:0000256" key="4">
    <source>
        <dbReference type="SAM" id="MobiDB-lite"/>
    </source>
</evidence>
<dbReference type="SUPFAM" id="SSF50044">
    <property type="entry name" value="SH3-domain"/>
    <property type="match status" value="1"/>
</dbReference>
<feature type="compositionally biased region" description="Low complexity" evidence="4">
    <location>
        <begin position="893"/>
        <end position="904"/>
    </location>
</feature>
<dbReference type="eggNOG" id="KOG3607">
    <property type="taxonomic scope" value="Eukaryota"/>
</dbReference>
<dbReference type="EMBL" id="KE346360">
    <property type="protein sequence ID" value="KJE89186.1"/>
    <property type="molecule type" value="Genomic_DNA"/>
</dbReference>
<dbReference type="InterPro" id="IPR001762">
    <property type="entry name" value="Disintegrin_dom"/>
</dbReference>
<feature type="chain" id="PRO_5002253082" evidence="6">
    <location>
        <begin position="23"/>
        <end position="945"/>
    </location>
</feature>
<evidence type="ECO:0000313" key="11">
    <source>
        <dbReference type="Proteomes" id="UP000008743"/>
    </source>
</evidence>
<feature type="transmembrane region" description="Helical" evidence="5">
    <location>
        <begin position="714"/>
        <end position="737"/>
    </location>
</feature>
<dbReference type="Pfam" id="PF13688">
    <property type="entry name" value="Reprolysin_5"/>
    <property type="match status" value="1"/>
</dbReference>
<keyword evidence="6" id="KW-0732">Signal</keyword>
<feature type="active site" evidence="3">
    <location>
        <position position="425"/>
    </location>
</feature>
<accession>A0A0D2U1W4</accession>
<keyword evidence="5" id="KW-0812">Transmembrane</keyword>
<feature type="signal peptide" evidence="6">
    <location>
        <begin position="1"/>
        <end position="22"/>
    </location>
</feature>
<dbReference type="InterPro" id="IPR036028">
    <property type="entry name" value="SH3-like_dom_sf"/>
</dbReference>
<dbReference type="RefSeq" id="XP_004365577.2">
    <property type="nucleotide sequence ID" value="XM_004365520.2"/>
</dbReference>
<evidence type="ECO:0000259" key="9">
    <source>
        <dbReference type="PROSITE" id="PS50215"/>
    </source>
</evidence>
<dbReference type="InterPro" id="IPR024079">
    <property type="entry name" value="MetalloPept_cat_dom_sf"/>
</dbReference>
<evidence type="ECO:0000259" key="7">
    <source>
        <dbReference type="PROSITE" id="PS50002"/>
    </source>
</evidence>
<sequence length="945" mass="99149">MRICGLGLLLSVLAFTAAVVSGVPAPLDEDAMPSTTVSRLYPVVGAKVTTLNQKDGSVTSPWAVAESLQDAILRNRRQAAMDNTTAISELAPHRKFPLDINIDVYVAGGKHIEVKASLLVGLFAEDTYVQVHGAHPETGEPEIIERLPHTMRAYAGETVEGFHAAVVLHDDENSFYMVVFDPAGHYTIEPAVRHEAAMPSDEHRRSLREAAAATGLVLFHGADVLEVTSTAARFRDGATNRRQVGESTLPRSVRIDNVEDSRRTVSKWADCFTNSNTQLSTLTQSVAVDYGLYLDWGGSASAVKTKIAETMATTNVVYNTQVGVFLKLGLVVLKSSLDSTAWNQKPSTPGQRTCTNDINKVLTDFTSWRQTRPASEPYGLWHLFTNCFPPSGTVGLAYVGTLCSSTSNTGVSSDSSQFWITHAHETGHNFGAQHTFGFGGIMDYGDGKYLGEYQFYTAQNKAEMCTEIQSTLASTSVPSCWTPYSPTCGNGVVEPSEECDVSSSCCKNCKLTSGSQCATGTCCSACKFSPPTTVCSVMDGVAATGVCVEGTCYKSGCSKYSNVKPCPAGGVSSTNPCLYRCRFDGSTTCTDATSVSSLDENYLPAGTTCGVAPYSTCQLQAGSTTVYTCQASTMTYSWSTFAYGACVAPRCPSTASGTLTRLVKCVGSDGSTAPDASCSGSKPASTTSCTIPCSSAAPIDGNPDGDSSSSSSSAVAIGVAVAVLVVLLLVIVAAVLYRRRKGLSIIPSFHAPSSNRRSAKTGGSSASLEVLSAPTKPSPKAVKEPAVPMATSQLRKPAPPAPVQNASSSAVEKYRAVYDYTPQQGDELALSVGDVVIVSKKGEDGWYHCKNSTTNRTGVVPSNYLEPVSQAKPAAPPKPPTTRPAPTNPAAPQPFKAAPLKPVGPKGPGPAGASSTPSKPVPGAPKPTPPPFKPTGAAAPRKPLP</sequence>
<comment type="caution">
    <text evidence="3">Lacks conserved residue(s) required for the propagation of feature annotation.</text>
</comment>
<proteinExistence type="predicted"/>
<dbReference type="GO" id="GO:0004222">
    <property type="term" value="F:metalloendopeptidase activity"/>
    <property type="evidence" value="ECO:0007669"/>
    <property type="project" value="InterPro"/>
</dbReference>
<dbReference type="PANTHER" id="PTHR11905">
    <property type="entry name" value="ADAM A DISINTEGRIN AND METALLOPROTEASE DOMAIN"/>
    <property type="match status" value="1"/>
</dbReference>
<dbReference type="InterPro" id="IPR036436">
    <property type="entry name" value="Disintegrin_dom_sf"/>
</dbReference>
<feature type="domain" description="Disintegrin" evidence="8">
    <location>
        <begin position="485"/>
        <end position="535"/>
    </location>
</feature>
<keyword evidence="3" id="KW-0862">Zinc</keyword>
<keyword evidence="5" id="KW-0472">Membrane</keyword>
<dbReference type="GO" id="GO:0006509">
    <property type="term" value="P:membrane protein ectodomain proteolysis"/>
    <property type="evidence" value="ECO:0007669"/>
    <property type="project" value="TreeGrafter"/>
</dbReference>
<dbReference type="SMART" id="SM00326">
    <property type="entry name" value="SH3"/>
    <property type="match status" value="1"/>
</dbReference>
<dbReference type="SUPFAM" id="SSF55486">
    <property type="entry name" value="Metalloproteases ('zincins'), catalytic domain"/>
    <property type="match status" value="1"/>
</dbReference>
<dbReference type="OrthoDB" id="426448at2759"/>
<feature type="domain" description="Peptidase M12B" evidence="9">
    <location>
        <begin position="280"/>
        <end position="434"/>
    </location>
</feature>
<feature type="region of interest" description="Disordered" evidence="4">
    <location>
        <begin position="748"/>
        <end position="783"/>
    </location>
</feature>
<feature type="domain" description="SH3" evidence="7">
    <location>
        <begin position="809"/>
        <end position="870"/>
    </location>
</feature>
<evidence type="ECO:0000256" key="6">
    <source>
        <dbReference type="SAM" id="SignalP"/>
    </source>
</evidence>
<name>A0A0D2U1W4_CAPO3</name>
<dbReference type="InterPro" id="IPR001452">
    <property type="entry name" value="SH3_domain"/>
</dbReference>
<feature type="binding site" evidence="3">
    <location>
        <position position="434"/>
    </location>
    <ligand>
        <name>Zn(2+)</name>
        <dbReference type="ChEBI" id="CHEBI:29105"/>
        <note>catalytic</note>
    </ligand>
</feature>
<keyword evidence="3" id="KW-0479">Metal-binding</keyword>
<organism evidence="10 11">
    <name type="scientific">Capsaspora owczarzaki (strain ATCC 30864)</name>
    <dbReference type="NCBI Taxonomy" id="595528"/>
    <lineage>
        <taxon>Eukaryota</taxon>
        <taxon>Filasterea</taxon>
        <taxon>Capsaspora</taxon>
    </lineage>
</organism>
<reference evidence="11" key="1">
    <citation type="submission" date="2011-02" db="EMBL/GenBank/DDBJ databases">
        <title>The Genome Sequence of Capsaspora owczarzaki ATCC 30864.</title>
        <authorList>
            <person name="Russ C."/>
            <person name="Cuomo C."/>
            <person name="Burger G."/>
            <person name="Gray M.W."/>
            <person name="Holland P.W.H."/>
            <person name="King N."/>
            <person name="Lang F.B.F."/>
            <person name="Roger A.J."/>
            <person name="Ruiz-Trillo I."/>
            <person name="Young S.K."/>
            <person name="Zeng Q."/>
            <person name="Gargeya S."/>
            <person name="Alvarado L."/>
            <person name="Berlin A."/>
            <person name="Chapman S.B."/>
            <person name="Chen Z."/>
            <person name="Freedman E."/>
            <person name="Gellesch M."/>
            <person name="Goldberg J."/>
            <person name="Griggs A."/>
            <person name="Gujja S."/>
            <person name="Heilman E."/>
            <person name="Heiman D."/>
            <person name="Howarth C."/>
            <person name="Mehta T."/>
            <person name="Neiman D."/>
            <person name="Pearson M."/>
            <person name="Roberts A."/>
            <person name="Saif S."/>
            <person name="Shea T."/>
            <person name="Shenoy N."/>
            <person name="Sisk P."/>
            <person name="Stolte C."/>
            <person name="Sykes S."/>
            <person name="White J."/>
            <person name="Yandava C."/>
            <person name="Haas B."/>
            <person name="Nusbaum C."/>
            <person name="Birren B."/>
        </authorList>
    </citation>
    <scope>NUCLEOTIDE SEQUENCE</scope>
    <source>
        <strain evidence="11">ATCC 30864</strain>
    </source>
</reference>
<dbReference type="PROSITE" id="PS50215">
    <property type="entry name" value="ADAM_MEPRO"/>
    <property type="match status" value="1"/>
</dbReference>
<dbReference type="STRING" id="595528.A0A0D2U1W4"/>
<dbReference type="InParanoid" id="A0A0D2U1W4"/>
<evidence type="ECO:0000256" key="2">
    <source>
        <dbReference type="PROSITE-ProRule" id="PRU00192"/>
    </source>
</evidence>
<dbReference type="PROSITE" id="PS50214">
    <property type="entry name" value="DISINTEGRIN_2"/>
    <property type="match status" value="1"/>
</dbReference>
<dbReference type="Gene3D" id="3.40.390.10">
    <property type="entry name" value="Collagenase (Catalytic Domain)"/>
    <property type="match status" value="1"/>
</dbReference>
<dbReference type="eggNOG" id="KOG4225">
    <property type="taxonomic scope" value="Eukaryota"/>
</dbReference>
<evidence type="ECO:0000256" key="5">
    <source>
        <dbReference type="SAM" id="Phobius"/>
    </source>
</evidence>
<feature type="compositionally biased region" description="Pro residues" evidence="4">
    <location>
        <begin position="874"/>
        <end position="892"/>
    </location>
</feature>
<evidence type="ECO:0000259" key="8">
    <source>
        <dbReference type="PROSITE" id="PS50214"/>
    </source>
</evidence>
<feature type="binding site" evidence="3">
    <location>
        <position position="424"/>
    </location>
    <ligand>
        <name>Zn(2+)</name>
        <dbReference type="ChEBI" id="CHEBI:29105"/>
        <note>catalytic</note>
    </ligand>
</feature>
<protein>
    <submittedName>
        <fullName evidence="10">Uncharacterized protein</fullName>
    </submittedName>
</protein>
<evidence type="ECO:0000313" key="10">
    <source>
        <dbReference type="EMBL" id="KJE89186.1"/>
    </source>
</evidence>
<dbReference type="PhylomeDB" id="A0A0D2U1W4"/>
<feature type="compositionally biased region" description="Pro residues" evidence="4">
    <location>
        <begin position="919"/>
        <end position="933"/>
    </location>
</feature>
<dbReference type="PRINTS" id="PR00452">
    <property type="entry name" value="SH3DOMAIN"/>
</dbReference>
<dbReference type="CDD" id="cd00174">
    <property type="entry name" value="SH3"/>
    <property type="match status" value="1"/>
</dbReference>
<dbReference type="Pfam" id="PF00018">
    <property type="entry name" value="SH3_1"/>
    <property type="match status" value="1"/>
</dbReference>
<dbReference type="Proteomes" id="UP000008743">
    <property type="component" value="Unassembled WGS sequence"/>
</dbReference>
<dbReference type="Gene3D" id="2.30.30.40">
    <property type="entry name" value="SH3 Domains"/>
    <property type="match status" value="1"/>
</dbReference>
<keyword evidence="1 2" id="KW-0728">SH3 domain</keyword>
<dbReference type="PANTHER" id="PTHR11905:SF159">
    <property type="entry name" value="ADAM METALLOPROTEASE"/>
    <property type="match status" value="1"/>
</dbReference>
<feature type="region of interest" description="Disordered" evidence="4">
    <location>
        <begin position="868"/>
        <end position="945"/>
    </location>
</feature>
<gene>
    <name evidence="10" type="ORF">CAOG_000706</name>
</gene>
<feature type="compositionally biased region" description="Low complexity" evidence="4">
    <location>
        <begin position="934"/>
        <end position="945"/>
    </location>
</feature>
<keyword evidence="11" id="KW-1185">Reference proteome</keyword>
<dbReference type="SMART" id="SM00050">
    <property type="entry name" value="DISIN"/>
    <property type="match status" value="1"/>
</dbReference>